<dbReference type="KEGG" id="nve:5518327"/>
<feature type="transmembrane region" description="Helical" evidence="6">
    <location>
        <begin position="67"/>
        <end position="84"/>
    </location>
</feature>
<dbReference type="Proteomes" id="UP000001593">
    <property type="component" value="Unassembled WGS sequence"/>
</dbReference>
<evidence type="ECO:0008006" key="9">
    <source>
        <dbReference type="Google" id="ProtNLM"/>
    </source>
</evidence>
<evidence type="ECO:0000256" key="4">
    <source>
        <dbReference type="ARBA" id="ARBA00022989"/>
    </source>
</evidence>
<dbReference type="OMA" id="RSHVDMT"/>
<evidence type="ECO:0000256" key="3">
    <source>
        <dbReference type="ARBA" id="ARBA00022692"/>
    </source>
</evidence>
<dbReference type="eggNOG" id="KOG2174">
    <property type="taxonomic scope" value="Eukaryota"/>
</dbReference>
<dbReference type="AlphaFoldDB" id="A7RQU5"/>
<dbReference type="STRING" id="45351.A7RQU5"/>
<protein>
    <recommendedName>
        <fullName evidence="9">Leptin receptor overlapping transcript-like 1</fullName>
    </recommendedName>
</protein>
<sequence length="124" mass="13403">SIIALSFSGAIGILLVVLGCALKDYGVWWPMFVLLFYVLAPVPTVVAKRLSEDFSSSGSNVVKEVSMFITSGIVISAFGLPIVLARCGIVHWGAVGLVMSGNVFIFFTILAYFLIFSVEDDWGF</sequence>
<dbReference type="PhylomeDB" id="A7RQU5"/>
<dbReference type="PANTHER" id="PTHR12050">
    <property type="entry name" value="LEPTIN RECEPTOR-RELATED"/>
    <property type="match status" value="1"/>
</dbReference>
<dbReference type="PANTHER" id="PTHR12050:SF0">
    <property type="entry name" value="RH04491P"/>
    <property type="match status" value="1"/>
</dbReference>
<evidence type="ECO:0000256" key="6">
    <source>
        <dbReference type="SAM" id="Phobius"/>
    </source>
</evidence>
<dbReference type="InParanoid" id="A7RQU5"/>
<feature type="transmembrane region" description="Helical" evidence="6">
    <location>
        <begin position="29"/>
        <end position="47"/>
    </location>
</feature>
<reference evidence="7 8" key="1">
    <citation type="journal article" date="2007" name="Science">
        <title>Sea anemone genome reveals ancestral eumetazoan gene repertoire and genomic organization.</title>
        <authorList>
            <person name="Putnam N.H."/>
            <person name="Srivastava M."/>
            <person name="Hellsten U."/>
            <person name="Dirks B."/>
            <person name="Chapman J."/>
            <person name="Salamov A."/>
            <person name="Terry A."/>
            <person name="Shapiro H."/>
            <person name="Lindquist E."/>
            <person name="Kapitonov V.V."/>
            <person name="Jurka J."/>
            <person name="Genikhovich G."/>
            <person name="Grigoriev I.V."/>
            <person name="Lucas S.M."/>
            <person name="Steele R.E."/>
            <person name="Finnerty J.R."/>
            <person name="Technau U."/>
            <person name="Martindale M.Q."/>
            <person name="Rokhsar D.S."/>
        </authorList>
    </citation>
    <scope>NUCLEOTIDE SEQUENCE [LARGE SCALE GENOMIC DNA]</scope>
    <source>
        <strain evidence="8">CH2 X CH6</strain>
    </source>
</reference>
<comment type="similarity">
    <text evidence="2">Belongs to the OB-RGRP/VPS55 family.</text>
</comment>
<evidence type="ECO:0000313" key="8">
    <source>
        <dbReference type="Proteomes" id="UP000001593"/>
    </source>
</evidence>
<name>A7RQU5_NEMVE</name>
<dbReference type="GO" id="GO:0032511">
    <property type="term" value="P:late endosome to vacuole transport via multivesicular body sorting pathway"/>
    <property type="evidence" value="ECO:0000318"/>
    <property type="project" value="GO_Central"/>
</dbReference>
<evidence type="ECO:0000313" key="7">
    <source>
        <dbReference type="EMBL" id="EDO46227.1"/>
    </source>
</evidence>
<dbReference type="FunCoup" id="A7RQU5">
    <property type="interactions" value="866"/>
</dbReference>
<gene>
    <name evidence="7" type="ORF">NEMVEDRAFT_v1g90331</name>
</gene>
<keyword evidence="3 6" id="KW-0812">Transmembrane</keyword>
<dbReference type="OrthoDB" id="14246at2759"/>
<accession>A7RQU5</accession>
<keyword evidence="5 6" id="KW-0472">Membrane</keyword>
<keyword evidence="4 6" id="KW-1133">Transmembrane helix</keyword>
<dbReference type="GO" id="GO:0016020">
    <property type="term" value="C:membrane"/>
    <property type="evidence" value="ECO:0007669"/>
    <property type="project" value="UniProtKB-SubCell"/>
</dbReference>
<organism evidence="7 8">
    <name type="scientific">Nematostella vectensis</name>
    <name type="common">Starlet sea anemone</name>
    <dbReference type="NCBI Taxonomy" id="45351"/>
    <lineage>
        <taxon>Eukaryota</taxon>
        <taxon>Metazoa</taxon>
        <taxon>Cnidaria</taxon>
        <taxon>Anthozoa</taxon>
        <taxon>Hexacorallia</taxon>
        <taxon>Actiniaria</taxon>
        <taxon>Edwardsiidae</taxon>
        <taxon>Nematostella</taxon>
    </lineage>
</organism>
<feature type="transmembrane region" description="Helical" evidence="6">
    <location>
        <begin position="90"/>
        <end position="115"/>
    </location>
</feature>
<comment type="subcellular location">
    <subcellularLocation>
        <location evidence="1">Membrane</location>
        <topology evidence="1">Multi-pass membrane protein</topology>
    </subcellularLocation>
</comment>
<dbReference type="EMBL" id="DS469529">
    <property type="protein sequence ID" value="EDO46227.1"/>
    <property type="molecule type" value="Genomic_DNA"/>
</dbReference>
<evidence type="ECO:0000256" key="2">
    <source>
        <dbReference type="ARBA" id="ARBA00005645"/>
    </source>
</evidence>
<feature type="non-terminal residue" evidence="7">
    <location>
        <position position="124"/>
    </location>
</feature>
<proteinExistence type="inferred from homology"/>
<keyword evidence="8" id="KW-1185">Reference proteome</keyword>
<dbReference type="HOGENOM" id="CLU_134810_2_2_1"/>
<evidence type="ECO:0000256" key="5">
    <source>
        <dbReference type="ARBA" id="ARBA00023136"/>
    </source>
</evidence>
<dbReference type="Pfam" id="PF04133">
    <property type="entry name" value="Vps55"/>
    <property type="match status" value="1"/>
</dbReference>
<evidence type="ECO:0000256" key="1">
    <source>
        <dbReference type="ARBA" id="ARBA00004141"/>
    </source>
</evidence>
<dbReference type="GO" id="GO:0005768">
    <property type="term" value="C:endosome"/>
    <property type="evidence" value="ECO:0000318"/>
    <property type="project" value="GO_Central"/>
</dbReference>
<dbReference type="InterPro" id="IPR007262">
    <property type="entry name" value="Vps55/LEPROT"/>
</dbReference>